<proteinExistence type="inferred from homology"/>
<dbReference type="EMBL" id="UINC01146997">
    <property type="protein sequence ID" value="SVD38055.1"/>
    <property type="molecule type" value="Genomic_DNA"/>
</dbReference>
<dbReference type="InterPro" id="IPR011047">
    <property type="entry name" value="Quinoprotein_ADH-like_sf"/>
</dbReference>
<feature type="non-terminal residue" evidence="5">
    <location>
        <position position="282"/>
    </location>
</feature>
<comment type="similarity">
    <text evidence="2">Belongs to the bacterial PQQ dehydrogenase family.</text>
</comment>
<dbReference type="AlphaFoldDB" id="A0A382UWE8"/>
<evidence type="ECO:0000256" key="2">
    <source>
        <dbReference type="ARBA" id="ARBA00008156"/>
    </source>
</evidence>
<dbReference type="PANTHER" id="PTHR32303">
    <property type="entry name" value="QUINOPROTEIN ALCOHOL DEHYDROGENASE (CYTOCHROME C)"/>
    <property type="match status" value="1"/>
</dbReference>
<sequence>MTNPPTYQDGTLYVGLPFSDSLLPGGLLVAVNGATGLIKWVFNTIPQGPRDAGWEISKDTWSSQERYGGGIWTQPAVDADAGRIYFNAANPSPNYDGSSRKGTNLFTNAIIALDIETGELEWYFQTLHHDIWDWDLVSGPILFDVVVDGRTVKGIASLGKTCYAYMLNRETGEPINPIVETAVPTTTDVPGDEVWPTQPIPYTSRGIPQQPFCATYPRVTDPALVPRARQSFHPHQVNEFVIVAPGVGGGANYGSPSFSPRTGLLYATGKNDAWSINVRPVG</sequence>
<name>A0A382UWE8_9ZZZZ</name>
<evidence type="ECO:0000256" key="1">
    <source>
        <dbReference type="ARBA" id="ARBA00001931"/>
    </source>
</evidence>
<keyword evidence="3" id="KW-0560">Oxidoreductase</keyword>
<dbReference type="InterPro" id="IPR002372">
    <property type="entry name" value="PQQ_rpt_dom"/>
</dbReference>
<organism evidence="5">
    <name type="scientific">marine metagenome</name>
    <dbReference type="NCBI Taxonomy" id="408172"/>
    <lineage>
        <taxon>unclassified sequences</taxon>
        <taxon>metagenomes</taxon>
        <taxon>ecological metagenomes</taxon>
    </lineage>
</organism>
<dbReference type="Pfam" id="PF01011">
    <property type="entry name" value="PQQ"/>
    <property type="match status" value="1"/>
</dbReference>
<accession>A0A382UWE8</accession>
<evidence type="ECO:0000259" key="4">
    <source>
        <dbReference type="Pfam" id="PF01011"/>
    </source>
</evidence>
<protein>
    <recommendedName>
        <fullName evidence="4">Pyrrolo-quinoline quinone repeat domain-containing protein</fullName>
    </recommendedName>
</protein>
<evidence type="ECO:0000256" key="3">
    <source>
        <dbReference type="ARBA" id="ARBA00023002"/>
    </source>
</evidence>
<dbReference type="Gene3D" id="2.140.10.10">
    <property type="entry name" value="Quinoprotein alcohol dehydrogenase-like superfamily"/>
    <property type="match status" value="1"/>
</dbReference>
<dbReference type="SUPFAM" id="SSF50998">
    <property type="entry name" value="Quinoprotein alcohol dehydrogenase-like"/>
    <property type="match status" value="1"/>
</dbReference>
<dbReference type="GO" id="GO:0016491">
    <property type="term" value="F:oxidoreductase activity"/>
    <property type="evidence" value="ECO:0007669"/>
    <property type="project" value="UniProtKB-KW"/>
</dbReference>
<gene>
    <name evidence="5" type="ORF">METZ01_LOCUS390909</name>
</gene>
<feature type="domain" description="Pyrrolo-quinoline quinone repeat" evidence="4">
    <location>
        <begin position="2"/>
        <end position="277"/>
    </location>
</feature>
<reference evidence="5" key="1">
    <citation type="submission" date="2018-05" db="EMBL/GenBank/DDBJ databases">
        <authorList>
            <person name="Lanie J.A."/>
            <person name="Ng W.-L."/>
            <person name="Kazmierczak K.M."/>
            <person name="Andrzejewski T.M."/>
            <person name="Davidsen T.M."/>
            <person name="Wayne K.J."/>
            <person name="Tettelin H."/>
            <person name="Glass J.I."/>
            <person name="Rusch D."/>
            <person name="Podicherti R."/>
            <person name="Tsui H.-C.T."/>
            <person name="Winkler M.E."/>
        </authorList>
    </citation>
    <scope>NUCLEOTIDE SEQUENCE</scope>
</reference>
<comment type="cofactor">
    <cofactor evidence="1">
        <name>pyrroloquinoline quinone</name>
        <dbReference type="ChEBI" id="CHEBI:58442"/>
    </cofactor>
</comment>
<evidence type="ECO:0000313" key="5">
    <source>
        <dbReference type="EMBL" id="SVD38055.1"/>
    </source>
</evidence>